<evidence type="ECO:0000313" key="8">
    <source>
        <dbReference type="EMBL" id="JAP85006.1"/>
    </source>
</evidence>
<accession>A0A131Z3H4</accession>
<feature type="chain" id="PRO_5007286664" evidence="6">
    <location>
        <begin position="22"/>
        <end position="476"/>
    </location>
</feature>
<dbReference type="PANTHER" id="PTHR11905">
    <property type="entry name" value="ADAM A DISINTEGRIN AND METALLOPROTEASE DOMAIN"/>
    <property type="match status" value="1"/>
</dbReference>
<dbReference type="Pfam" id="PF01421">
    <property type="entry name" value="Reprolysin"/>
    <property type="match status" value="1"/>
</dbReference>
<evidence type="ECO:0000259" key="7">
    <source>
        <dbReference type="PROSITE" id="PS50215"/>
    </source>
</evidence>
<comment type="caution">
    <text evidence="5">Lacks conserved residue(s) required for the propagation of feature annotation.</text>
</comment>
<evidence type="ECO:0000256" key="5">
    <source>
        <dbReference type="PROSITE-ProRule" id="PRU00276"/>
    </source>
</evidence>
<dbReference type="SUPFAM" id="SSF55486">
    <property type="entry name" value="Metalloproteases ('zincins'), catalytic domain"/>
    <property type="match status" value="1"/>
</dbReference>
<feature type="binding site" evidence="5">
    <location>
        <position position="331"/>
    </location>
    <ligand>
        <name>Zn(2+)</name>
        <dbReference type="ChEBI" id="CHEBI:29105"/>
        <note>catalytic</note>
    </ligand>
</feature>
<dbReference type="GO" id="GO:0006509">
    <property type="term" value="P:membrane protein ectodomain proteolysis"/>
    <property type="evidence" value="ECO:0007669"/>
    <property type="project" value="TreeGrafter"/>
</dbReference>
<sequence>MDSFVLVFFCCSVLILGSSQGELAEEAVIVHPMVFENRESSFEKLLVIHDGHSLKLTKASVLAEKLLLRDITDNGVVDRYVDGKLYENALYQDSEQLASLVVKPQSKGDYHIEGVVNSTHFIRPLLTMERSLSGRTAHKLSSLEVSKNAHDSVMMSRHASYGRISARKTANKLTLPKNFTIEMVFISAYDHTKHFKNDAHRINYVSVLMLAVGLRLQRLDPPGRIMLTAILSCSTRRTEYNYVRLSKDGVVLGEPTLKQVWKRATVNERIQTADMVYLATMKSIKRADNLKRVDNSTVLGLALIEGACGKDKVAIGKDIPGTYSGLQTAPHEIGHLLGCHHDSGSCSGEYIMHSHSGGKRHYEWSKCSKEAVKKFLQSSKSKCLHNINERFPIAVLPNKTVEVGDVINGEEYCLNYFPNYHNVTYIKTPPLDTCRIYCKIKDSRNISSLVGILAPEGTPCNKDSPKMKCVRGTCWW</sequence>
<dbReference type="AlphaFoldDB" id="A0A131Z3H4"/>
<evidence type="ECO:0000256" key="3">
    <source>
        <dbReference type="ARBA" id="ARBA00022833"/>
    </source>
</evidence>
<evidence type="ECO:0000256" key="4">
    <source>
        <dbReference type="ARBA" id="ARBA00023049"/>
    </source>
</evidence>
<feature type="active site" evidence="5">
    <location>
        <position position="332"/>
    </location>
</feature>
<feature type="binding site" evidence="5">
    <location>
        <position position="341"/>
    </location>
    <ligand>
        <name>Zn(2+)</name>
        <dbReference type="ChEBI" id="CHEBI:29105"/>
        <note>catalytic</note>
    </ligand>
</feature>
<feature type="signal peptide" evidence="6">
    <location>
        <begin position="1"/>
        <end position="21"/>
    </location>
</feature>
<feature type="domain" description="Peptidase M12B" evidence="7">
    <location>
        <begin position="179"/>
        <end position="388"/>
    </location>
</feature>
<feature type="binding site" evidence="5">
    <location>
        <position position="335"/>
    </location>
    <ligand>
        <name>Zn(2+)</name>
        <dbReference type="ChEBI" id="CHEBI:29105"/>
        <note>catalytic</note>
    </ligand>
</feature>
<keyword evidence="2" id="KW-0378">Hydrolase</keyword>
<organism evidence="8">
    <name type="scientific">Rhipicephalus appendiculatus</name>
    <name type="common">Brown ear tick</name>
    <dbReference type="NCBI Taxonomy" id="34631"/>
    <lineage>
        <taxon>Eukaryota</taxon>
        <taxon>Metazoa</taxon>
        <taxon>Ecdysozoa</taxon>
        <taxon>Arthropoda</taxon>
        <taxon>Chelicerata</taxon>
        <taxon>Arachnida</taxon>
        <taxon>Acari</taxon>
        <taxon>Parasitiformes</taxon>
        <taxon>Ixodida</taxon>
        <taxon>Ixodoidea</taxon>
        <taxon>Ixodidae</taxon>
        <taxon>Rhipicephalinae</taxon>
        <taxon>Rhipicephalus</taxon>
        <taxon>Rhipicephalus</taxon>
    </lineage>
</organism>
<keyword evidence="5" id="KW-0479">Metal-binding</keyword>
<reference evidence="8" key="1">
    <citation type="journal article" date="2016" name="Ticks Tick Borne Dis.">
        <title>De novo assembly and annotation of the salivary gland transcriptome of Rhipicephalus appendiculatus male and female ticks during blood feeding.</title>
        <authorList>
            <person name="de Castro M.H."/>
            <person name="de Klerk D."/>
            <person name="Pienaar R."/>
            <person name="Latif A.A."/>
            <person name="Rees D.J."/>
            <person name="Mans B.J."/>
        </authorList>
    </citation>
    <scope>NUCLEOTIDE SEQUENCE</scope>
    <source>
        <tissue evidence="8">Salivary glands</tissue>
    </source>
</reference>
<keyword evidence="6" id="KW-0732">Signal</keyword>
<dbReference type="InterPro" id="IPR024079">
    <property type="entry name" value="MetalloPept_cat_dom_sf"/>
</dbReference>
<dbReference type="InterPro" id="IPR001590">
    <property type="entry name" value="Peptidase_M12B"/>
</dbReference>
<evidence type="ECO:0000256" key="1">
    <source>
        <dbReference type="ARBA" id="ARBA00022670"/>
    </source>
</evidence>
<dbReference type="Gene3D" id="3.40.390.10">
    <property type="entry name" value="Collagenase (Catalytic Domain)"/>
    <property type="match status" value="1"/>
</dbReference>
<protein>
    <submittedName>
        <fullName evidence="8">Reprolysin</fullName>
    </submittedName>
</protein>
<dbReference type="EMBL" id="GEDV01003551">
    <property type="protein sequence ID" value="JAP85006.1"/>
    <property type="molecule type" value="Transcribed_RNA"/>
</dbReference>
<dbReference type="PROSITE" id="PS50215">
    <property type="entry name" value="ADAM_MEPRO"/>
    <property type="match status" value="1"/>
</dbReference>
<evidence type="ECO:0000256" key="6">
    <source>
        <dbReference type="SAM" id="SignalP"/>
    </source>
</evidence>
<keyword evidence="3 5" id="KW-0862">Zinc</keyword>
<keyword evidence="1" id="KW-0645">Protease</keyword>
<dbReference type="GO" id="GO:0004222">
    <property type="term" value="F:metalloendopeptidase activity"/>
    <property type="evidence" value="ECO:0007669"/>
    <property type="project" value="InterPro"/>
</dbReference>
<dbReference type="PANTHER" id="PTHR11905:SF159">
    <property type="entry name" value="ADAM METALLOPROTEASE"/>
    <property type="match status" value="1"/>
</dbReference>
<evidence type="ECO:0000256" key="2">
    <source>
        <dbReference type="ARBA" id="ARBA00022801"/>
    </source>
</evidence>
<name>A0A131Z3H4_RHIAP</name>
<keyword evidence="4" id="KW-0482">Metalloprotease</keyword>
<proteinExistence type="predicted"/>
<dbReference type="GO" id="GO:0046872">
    <property type="term" value="F:metal ion binding"/>
    <property type="evidence" value="ECO:0007669"/>
    <property type="project" value="UniProtKB-KW"/>
</dbReference>